<proteinExistence type="predicted"/>
<evidence type="ECO:0008006" key="3">
    <source>
        <dbReference type="Google" id="ProtNLM"/>
    </source>
</evidence>
<evidence type="ECO:0000313" key="1">
    <source>
        <dbReference type="EMBL" id="NOG31626.1"/>
    </source>
</evidence>
<comment type="caution">
    <text evidence="1">The sequence shown here is derived from an EMBL/GenBank/DDBJ whole genome shotgun (WGS) entry which is preliminary data.</text>
</comment>
<dbReference type="EMBL" id="JABFHI010000002">
    <property type="protein sequence ID" value="NOG31626.1"/>
    <property type="molecule type" value="Genomic_DNA"/>
</dbReference>
<keyword evidence="2" id="KW-1185">Reference proteome</keyword>
<protein>
    <recommendedName>
        <fullName evidence="3">GSCFA domain-containing protein</fullName>
    </recommendedName>
</protein>
<sequence>MKNPYSKLPIKNFWGKSVRDVHYFDMQDLAQPIEIKDTDKIATAGSCFAQHIGRHLQKVVLII</sequence>
<reference evidence="1 2" key="1">
    <citation type="submission" date="2020-05" db="EMBL/GenBank/DDBJ databases">
        <authorList>
            <person name="Ruan W."/>
            <person name="Jeon C.O."/>
            <person name="Chun B.H."/>
        </authorList>
    </citation>
    <scope>NUCLEOTIDE SEQUENCE [LARGE SCALE GENOMIC DNA]</scope>
    <source>
        <strain evidence="1 2">TBZ9</strain>
    </source>
</reference>
<name>A0A7Y3TWM8_9GAMM</name>
<dbReference type="AlphaFoldDB" id="A0A7Y3TWM8"/>
<dbReference type="RefSeq" id="WP_171702061.1">
    <property type="nucleotide sequence ID" value="NZ_JABFHI010000002.1"/>
</dbReference>
<reference evidence="1 2" key="2">
    <citation type="submission" date="2020-06" db="EMBL/GenBank/DDBJ databases">
        <title>Halomonas songnenensis sp. nov., a moderately halophilic bacterium isolated from saline and alkaline soils.</title>
        <authorList>
            <person name="Jiang J."/>
            <person name="Pan Y."/>
        </authorList>
    </citation>
    <scope>NUCLEOTIDE SEQUENCE [LARGE SCALE GENOMIC DNA]</scope>
    <source>
        <strain evidence="1 2">TBZ9</strain>
    </source>
</reference>
<evidence type="ECO:0000313" key="2">
    <source>
        <dbReference type="Proteomes" id="UP000588806"/>
    </source>
</evidence>
<organism evidence="1 2">
    <name type="scientific">Vreelandella azerica</name>
    <dbReference type="NCBI Taxonomy" id="2732867"/>
    <lineage>
        <taxon>Bacteria</taxon>
        <taxon>Pseudomonadati</taxon>
        <taxon>Pseudomonadota</taxon>
        <taxon>Gammaproteobacteria</taxon>
        <taxon>Oceanospirillales</taxon>
        <taxon>Halomonadaceae</taxon>
        <taxon>Vreelandella</taxon>
    </lineage>
</organism>
<accession>A0A7Y3TWM8</accession>
<gene>
    <name evidence="1" type="ORF">HLB35_07320</name>
</gene>
<dbReference type="Proteomes" id="UP000588806">
    <property type="component" value="Unassembled WGS sequence"/>
</dbReference>